<feature type="chain" id="PRO_5012484366" description="Lipoprotein" evidence="1">
    <location>
        <begin position="24"/>
        <end position="254"/>
    </location>
</feature>
<dbReference type="KEGG" id="mbry:B1812_06000"/>
<keyword evidence="3" id="KW-1185">Reference proteome</keyword>
<dbReference type="Proteomes" id="UP000193978">
    <property type="component" value="Chromosome"/>
</dbReference>
<keyword evidence="1" id="KW-0732">Signal</keyword>
<dbReference type="PROSITE" id="PS51257">
    <property type="entry name" value="PROKAR_LIPOPROTEIN"/>
    <property type="match status" value="1"/>
</dbReference>
<evidence type="ECO:0000256" key="1">
    <source>
        <dbReference type="SAM" id="SignalP"/>
    </source>
</evidence>
<proteinExistence type="predicted"/>
<organism evidence="2 3">
    <name type="scientific">Methylocystis bryophila</name>
    <dbReference type="NCBI Taxonomy" id="655015"/>
    <lineage>
        <taxon>Bacteria</taxon>
        <taxon>Pseudomonadati</taxon>
        <taxon>Pseudomonadota</taxon>
        <taxon>Alphaproteobacteria</taxon>
        <taxon>Hyphomicrobiales</taxon>
        <taxon>Methylocystaceae</taxon>
        <taxon>Methylocystis</taxon>
    </lineage>
</organism>
<gene>
    <name evidence="2" type="ORF">B1812_06000</name>
</gene>
<dbReference type="AlphaFoldDB" id="A0A1W6MSW8"/>
<accession>A0A1W6MSW8</accession>
<reference evidence="2 3" key="1">
    <citation type="submission" date="2017-02" db="EMBL/GenBank/DDBJ databases">
        <authorList>
            <person name="Peterson S.W."/>
        </authorList>
    </citation>
    <scope>NUCLEOTIDE SEQUENCE [LARGE SCALE GENOMIC DNA]</scope>
    <source>
        <strain evidence="2 3">S285</strain>
    </source>
</reference>
<protein>
    <recommendedName>
        <fullName evidence="4">Lipoprotein</fullName>
    </recommendedName>
</protein>
<sequence>MKQAVMVWCFVAGLLALCSCAVAETAYESCDRTSQVLTPVYYKPDTSEQAMSAALGAPDSRSHPALSFRLEGKEPCRDNACRLHVIDEQGRRVVATLDLDRRDVTFCRRVSLQSRDRLAAPPCDAPSILVSSTLEFSGDERDAAVARVFIKIDHQYYVFDEARLSLVDRLLGFRQKAASRCRLLAGATQPNSREGAWKITSRSGAVTMIYETDWLNDTANYRDFDLAKLAVSAPLADPAPEGRSMYPFDARNIK</sequence>
<evidence type="ECO:0000313" key="2">
    <source>
        <dbReference type="EMBL" id="ARN80700.1"/>
    </source>
</evidence>
<dbReference type="RefSeq" id="WP_085770776.1">
    <property type="nucleotide sequence ID" value="NZ_AP027149.1"/>
</dbReference>
<feature type="signal peptide" evidence="1">
    <location>
        <begin position="1"/>
        <end position="23"/>
    </location>
</feature>
<evidence type="ECO:0000313" key="3">
    <source>
        <dbReference type="Proteomes" id="UP000193978"/>
    </source>
</evidence>
<dbReference type="EMBL" id="CP019948">
    <property type="protein sequence ID" value="ARN80700.1"/>
    <property type="molecule type" value="Genomic_DNA"/>
</dbReference>
<name>A0A1W6MSW8_9HYPH</name>
<evidence type="ECO:0008006" key="4">
    <source>
        <dbReference type="Google" id="ProtNLM"/>
    </source>
</evidence>